<sequence>MSQEKVKSIGKRKNDYFKIIEVQNDFSKITLTEKNDESNIIGAAKDDFEMIEKLNNDLSSFNLTENDSDLEFTGAGKDDFDIIEKLNNDLSFLNLTENSTDTEITGAAKDNFENIEQFSKDLSLLNLTDNGNGSKITRTTKDYFTIIEKLNSDLSILNSIENDDHNYFTGDAKVDGIPVATENAGLKIVEAENGDFQVTDELVKHDKDFEDIDVIHLRMRFNIFEQILKYAQSMQEQFGAVEHFIAVNSDNCSRIYEKVRQNKTVDSKLNKDVTLIMQWETKFNETWRLIGSKMASISLMLYNVKENFQKSGKNASRQWWHYAIRGLKREKSLKKALPTYLNAIEKFMDDVKKTIEKYNLDN</sequence>
<name>A0AAV4SWK3_CAEEX</name>
<gene>
    <name evidence="1" type="ORF">CEXT_446521</name>
</gene>
<proteinExistence type="predicted"/>
<dbReference type="EMBL" id="BPLR01010165">
    <property type="protein sequence ID" value="GIY37361.1"/>
    <property type="molecule type" value="Genomic_DNA"/>
</dbReference>
<dbReference type="AlphaFoldDB" id="A0AAV4SWK3"/>
<evidence type="ECO:0000313" key="1">
    <source>
        <dbReference type="EMBL" id="GIY37361.1"/>
    </source>
</evidence>
<protein>
    <submittedName>
        <fullName evidence="1">Uncharacterized protein</fullName>
    </submittedName>
</protein>
<evidence type="ECO:0000313" key="2">
    <source>
        <dbReference type="Proteomes" id="UP001054945"/>
    </source>
</evidence>
<keyword evidence="2" id="KW-1185">Reference proteome</keyword>
<comment type="caution">
    <text evidence="1">The sequence shown here is derived from an EMBL/GenBank/DDBJ whole genome shotgun (WGS) entry which is preliminary data.</text>
</comment>
<dbReference type="Proteomes" id="UP001054945">
    <property type="component" value="Unassembled WGS sequence"/>
</dbReference>
<accession>A0AAV4SWK3</accession>
<reference evidence="1 2" key="1">
    <citation type="submission" date="2021-06" db="EMBL/GenBank/DDBJ databases">
        <title>Caerostris extrusa draft genome.</title>
        <authorList>
            <person name="Kono N."/>
            <person name="Arakawa K."/>
        </authorList>
    </citation>
    <scope>NUCLEOTIDE SEQUENCE [LARGE SCALE GENOMIC DNA]</scope>
</reference>
<organism evidence="1 2">
    <name type="scientific">Caerostris extrusa</name>
    <name type="common">Bark spider</name>
    <name type="synonym">Caerostris bankana</name>
    <dbReference type="NCBI Taxonomy" id="172846"/>
    <lineage>
        <taxon>Eukaryota</taxon>
        <taxon>Metazoa</taxon>
        <taxon>Ecdysozoa</taxon>
        <taxon>Arthropoda</taxon>
        <taxon>Chelicerata</taxon>
        <taxon>Arachnida</taxon>
        <taxon>Araneae</taxon>
        <taxon>Araneomorphae</taxon>
        <taxon>Entelegynae</taxon>
        <taxon>Araneoidea</taxon>
        <taxon>Araneidae</taxon>
        <taxon>Caerostris</taxon>
    </lineage>
</organism>